<reference evidence="1 2" key="1">
    <citation type="submission" date="2015-03" db="EMBL/GenBank/DDBJ databases">
        <authorList>
            <person name="Lepp D."/>
            <person name="Hassan Y.I."/>
            <person name="Li X.-Z."/>
            <person name="Zhou T."/>
        </authorList>
    </citation>
    <scope>NUCLEOTIDE SEQUENCE [LARGE SCALE GENOMIC DNA]</scope>
    <source>
        <strain evidence="1 2">Cr7-05</strain>
    </source>
</reference>
<accession>A0ABR5DV79</accession>
<keyword evidence="2" id="KW-1185">Reference proteome</keyword>
<evidence type="ECO:0000313" key="2">
    <source>
        <dbReference type="Proteomes" id="UP000033519"/>
    </source>
</evidence>
<comment type="caution">
    <text evidence="1">The sequence shown here is derived from an EMBL/GenBank/DDBJ whole genome shotgun (WGS) entry which is preliminary data.</text>
</comment>
<gene>
    <name evidence="1" type="ORF">WH91_16870</name>
</gene>
<organism evidence="1 2">
    <name type="scientific">Devosia psychrophila</name>
    <dbReference type="NCBI Taxonomy" id="728005"/>
    <lineage>
        <taxon>Bacteria</taxon>
        <taxon>Pseudomonadati</taxon>
        <taxon>Pseudomonadota</taxon>
        <taxon>Alphaproteobacteria</taxon>
        <taxon>Hyphomicrobiales</taxon>
        <taxon>Devosiaceae</taxon>
        <taxon>Devosia</taxon>
    </lineage>
</organism>
<name>A0ABR5DV79_9HYPH</name>
<evidence type="ECO:0000313" key="1">
    <source>
        <dbReference type="EMBL" id="KKC31914.1"/>
    </source>
</evidence>
<dbReference type="Proteomes" id="UP000033519">
    <property type="component" value="Unassembled WGS sequence"/>
</dbReference>
<proteinExistence type="predicted"/>
<dbReference type="EMBL" id="LAPV01000148">
    <property type="protein sequence ID" value="KKC31914.1"/>
    <property type="molecule type" value="Genomic_DNA"/>
</dbReference>
<protein>
    <submittedName>
        <fullName evidence="1">Uncharacterized protein</fullName>
    </submittedName>
</protein>
<sequence>MQQFWLGSDENGRAILLIDAGVVELGLLPALNQPSGSVSKPGLARSILALNMFQLAMPNCQAISSRLSL</sequence>